<protein>
    <submittedName>
        <fullName evidence="5">Siderophore biosynthesis protein, IucC family</fullName>
    </submittedName>
</protein>
<dbReference type="RefSeq" id="WP_001795559.1">
    <property type="nucleotide sequence ID" value="NZ_CP027476.1"/>
</dbReference>
<proteinExistence type="inferred from homology"/>
<reference evidence="5 6" key="1">
    <citation type="journal article" date="2006" name="Lancet">
        <title>Complete genome sequence of USA300, an epidemic clone of community-acquired meticillin-resistant Staphylococcus aureus.</title>
        <authorList>
            <person name="Diep B.A."/>
            <person name="Gill S.R."/>
            <person name="Chang R.F."/>
            <person name="Phan T.H."/>
            <person name="Chen J.H."/>
            <person name="Davidson M.G."/>
            <person name="Lin F."/>
            <person name="Lin J."/>
            <person name="Carleton H.A."/>
            <person name="Mongodin E.F."/>
            <person name="Sensabaugh G.F."/>
            <person name="Perdreau-Remington F."/>
        </authorList>
    </citation>
    <scope>NUCLEOTIDE SEQUENCE [LARGE SCALE GENOMIC DNA]</scope>
    <source>
        <strain evidence="6">USA300</strain>
    </source>
</reference>
<dbReference type="InterPro" id="IPR007310">
    <property type="entry name" value="Aerobactin_biosyn_IucA/IucC_N"/>
</dbReference>
<dbReference type="GO" id="GO:0016881">
    <property type="term" value="F:acid-amino acid ligase activity"/>
    <property type="evidence" value="ECO:0007669"/>
    <property type="project" value="UniProtKB-ARBA"/>
</dbReference>
<dbReference type="InterPro" id="IPR037455">
    <property type="entry name" value="LucA/IucC-like"/>
</dbReference>
<evidence type="ECO:0000256" key="2">
    <source>
        <dbReference type="ARBA" id="ARBA00007832"/>
    </source>
</evidence>
<evidence type="ECO:0000256" key="1">
    <source>
        <dbReference type="ARBA" id="ARBA00004924"/>
    </source>
</evidence>
<evidence type="ECO:0000313" key="6">
    <source>
        <dbReference type="Proteomes" id="UP000001939"/>
    </source>
</evidence>
<dbReference type="PANTHER" id="PTHR34384">
    <property type="entry name" value="L-2,3-DIAMINOPROPANOATE--CITRATE LIGASE"/>
    <property type="match status" value="1"/>
</dbReference>
<dbReference type="KEGG" id="saa:SAUSA300_0123"/>
<dbReference type="Pfam" id="PF04183">
    <property type="entry name" value="IucA_IucC"/>
    <property type="match status" value="1"/>
</dbReference>
<dbReference type="FunFam" id="1.10.510.40:FF:000006">
    <property type="entry name" value="Siderophore biosynthesis protein SbnF"/>
    <property type="match status" value="1"/>
</dbReference>
<comment type="similarity">
    <text evidence="2">Belongs to the IucA/IucC family.</text>
</comment>
<evidence type="ECO:0000259" key="3">
    <source>
        <dbReference type="Pfam" id="PF04183"/>
    </source>
</evidence>
<evidence type="ECO:0000259" key="4">
    <source>
        <dbReference type="Pfam" id="PF06276"/>
    </source>
</evidence>
<dbReference type="EMBL" id="CP000255">
    <property type="protein sequence ID" value="ABD20754.1"/>
    <property type="molecule type" value="Genomic_DNA"/>
</dbReference>
<organism evidence="5 6">
    <name type="scientific">Staphylococcus aureus (strain USA300)</name>
    <dbReference type="NCBI Taxonomy" id="367830"/>
    <lineage>
        <taxon>Bacteria</taxon>
        <taxon>Bacillati</taxon>
        <taxon>Bacillota</taxon>
        <taxon>Bacilli</taxon>
        <taxon>Bacillales</taxon>
        <taxon>Staphylococcaceae</taxon>
        <taxon>Staphylococcus</taxon>
    </lineage>
</organism>
<feature type="domain" description="Aerobactin siderophore biosynthesis IucA/IucC-like C-terminal" evidence="4">
    <location>
        <begin position="422"/>
        <end position="594"/>
    </location>
</feature>
<dbReference type="SMR" id="A0A0H2XG97"/>
<dbReference type="Proteomes" id="UP000001939">
    <property type="component" value="Chromosome"/>
</dbReference>
<sequence length="616" mass="71952">MIVVQTLFIHIYQIQFVITRRYRIVNQTILNRVKTRVMHQLVSSLIYENIVVYKASYQDGVGHFTIEGHDSEYRFTAEKTHSFDRIRITSPIERVVGDEADTTTDYTQLLREVVFTFPKNDEKLEQFIVELLQTELKDTQSMQYRESNPPATPETFNDYEFYAMEGHQYHPSYKSRLGFTLSDNLKFGPDFVPNVKLQWLAIDKDKVETTVSRNVVVNEMLRQQVGDKTYEHFVQQIEASGKHVNDVEMIPVHPWQFEHVIQVDLAEERLNGTVLWLGESDELYHPQQSIRTMSPIDTTKYYLKVPISITNTSTKRVLAPHTIENAAQITDWLKQIQQQDMYLKDELKTVFLGEVLGQSYLNTQLSPYKQTQVYGALGVIWRENIYHMLIDEEDAIPFNALYASDKDGVPFIENWIKQYGSEAWTKQFLAVAIRPMIHMLYYHGIAFESHAQNMMLIHENGWPTRIALKDFHDGVRFKREHLSEAASHLTLKPMPEAHKKVNSNSFIETDDERLVRDFLHDAFFFINIAEIILFIEKQYGIDEELQWQWVKGIIEAYQEAFPELNNYQHFDLFEPTIQVEKLTTRRLLSDSELRIHHVTNPLGVGGINDATTISET</sequence>
<comment type="pathway">
    <text evidence="1">Siderophore biosynthesis.</text>
</comment>
<dbReference type="GO" id="GO:0019290">
    <property type="term" value="P:siderophore biosynthetic process"/>
    <property type="evidence" value="ECO:0007669"/>
    <property type="project" value="InterPro"/>
</dbReference>
<dbReference type="HOGENOM" id="CLU_018524_0_1_9"/>
<dbReference type="Gene3D" id="1.10.510.40">
    <property type="match status" value="1"/>
</dbReference>
<dbReference type="AlphaFoldDB" id="A0A0H2XG97"/>
<dbReference type="InterPro" id="IPR053631">
    <property type="entry name" value="IucA/IucC-like_synthase"/>
</dbReference>
<dbReference type="InterPro" id="IPR022770">
    <property type="entry name" value="IucA/IucC-like_C"/>
</dbReference>
<dbReference type="NCBIfam" id="NF033586">
    <property type="entry name" value="staphy_B_SbnF"/>
    <property type="match status" value="1"/>
</dbReference>
<dbReference type="Pfam" id="PF06276">
    <property type="entry name" value="FhuF"/>
    <property type="match status" value="1"/>
</dbReference>
<evidence type="ECO:0000313" key="5">
    <source>
        <dbReference type="EMBL" id="ABD20754.1"/>
    </source>
</evidence>
<accession>A0A0H2XG97</accession>
<feature type="domain" description="Aerobactin siderophore biosynthesis IucA/IucC N-terminal" evidence="3">
    <location>
        <begin position="156"/>
        <end position="403"/>
    </location>
</feature>
<gene>
    <name evidence="5" type="ordered locus">SAUSA300_0123</name>
</gene>
<name>A0A0H2XG97_STAA3</name>
<dbReference type="Gene3D" id="3.30.310.280">
    <property type="match status" value="1"/>
</dbReference>
<dbReference type="PANTHER" id="PTHR34384:SF6">
    <property type="entry name" value="STAPHYLOFERRIN B SYNTHASE"/>
    <property type="match status" value="1"/>
</dbReference>